<dbReference type="AlphaFoldDB" id="A0A2P2J506"/>
<accession>A0A2P2J506</accession>
<sequence length="64" mass="7317">MLHTITNSKIGKRFSPYREIELGQSSVIHFLSTSSIMKDTHYRKVSFGRGEKALRKGLKLLPII</sequence>
<name>A0A2P2J506_RHIMU</name>
<protein>
    <submittedName>
        <fullName evidence="1">Uncharacterized protein</fullName>
    </submittedName>
</protein>
<organism evidence="1">
    <name type="scientific">Rhizophora mucronata</name>
    <name type="common">Asiatic mangrove</name>
    <dbReference type="NCBI Taxonomy" id="61149"/>
    <lineage>
        <taxon>Eukaryota</taxon>
        <taxon>Viridiplantae</taxon>
        <taxon>Streptophyta</taxon>
        <taxon>Embryophyta</taxon>
        <taxon>Tracheophyta</taxon>
        <taxon>Spermatophyta</taxon>
        <taxon>Magnoliopsida</taxon>
        <taxon>eudicotyledons</taxon>
        <taxon>Gunneridae</taxon>
        <taxon>Pentapetalae</taxon>
        <taxon>rosids</taxon>
        <taxon>fabids</taxon>
        <taxon>Malpighiales</taxon>
        <taxon>Rhizophoraceae</taxon>
        <taxon>Rhizophora</taxon>
    </lineage>
</organism>
<dbReference type="EMBL" id="GGEC01008083">
    <property type="protein sequence ID" value="MBW88566.1"/>
    <property type="molecule type" value="Transcribed_RNA"/>
</dbReference>
<reference evidence="1" key="1">
    <citation type="submission" date="2018-02" db="EMBL/GenBank/DDBJ databases">
        <title>Rhizophora mucronata_Transcriptome.</title>
        <authorList>
            <person name="Meera S.P."/>
            <person name="Sreeshan A."/>
            <person name="Augustine A."/>
        </authorList>
    </citation>
    <scope>NUCLEOTIDE SEQUENCE</scope>
    <source>
        <tissue evidence="1">Leaf</tissue>
    </source>
</reference>
<proteinExistence type="predicted"/>
<evidence type="ECO:0000313" key="1">
    <source>
        <dbReference type="EMBL" id="MBW88566.1"/>
    </source>
</evidence>